<evidence type="ECO:0000313" key="3">
    <source>
        <dbReference type="Proteomes" id="UP000260665"/>
    </source>
</evidence>
<gene>
    <name evidence="2" type="ORF">DIC66_00585</name>
</gene>
<evidence type="ECO:0000313" key="2">
    <source>
        <dbReference type="EMBL" id="RFO98976.1"/>
    </source>
</evidence>
<dbReference type="GO" id="GO:0016491">
    <property type="term" value="F:oxidoreductase activity"/>
    <property type="evidence" value="ECO:0007669"/>
    <property type="project" value="InterPro"/>
</dbReference>
<reference evidence="2 3" key="1">
    <citation type="submission" date="2018-05" db="EMBL/GenBank/DDBJ databases">
        <title>Rhodoferax soyangensis sp.nov., isolated from an oligotrophic freshwater lake.</title>
        <authorList>
            <person name="Park M."/>
        </authorList>
    </citation>
    <scope>NUCLEOTIDE SEQUENCE [LARGE SCALE GENOMIC DNA]</scope>
    <source>
        <strain evidence="2 3">IMCC26218</strain>
    </source>
</reference>
<dbReference type="Gene3D" id="1.10.3110.10">
    <property type="entry name" value="protoporphyrinogen ix oxidase, domain 3"/>
    <property type="match status" value="1"/>
</dbReference>
<dbReference type="PANTHER" id="PTHR42923">
    <property type="entry name" value="PROTOPORPHYRINOGEN OXIDASE"/>
    <property type="match status" value="1"/>
</dbReference>
<dbReference type="Proteomes" id="UP000260665">
    <property type="component" value="Unassembled WGS sequence"/>
</dbReference>
<dbReference type="Pfam" id="PF01593">
    <property type="entry name" value="Amino_oxidase"/>
    <property type="match status" value="1"/>
</dbReference>
<dbReference type="EMBL" id="QFZK01000001">
    <property type="protein sequence ID" value="RFO98976.1"/>
    <property type="molecule type" value="Genomic_DNA"/>
</dbReference>
<dbReference type="InterPro" id="IPR002937">
    <property type="entry name" value="Amino_oxidase"/>
</dbReference>
<dbReference type="OrthoDB" id="7849608at2"/>
<sequence>MQVAVVGGGWAGMAAAVTATEAGHRVTVFEATRTWGGRARAMPTTLPDGSAVLLDNGQHILIGAYADTLALMRTVGVDPKQALLRLPLTLLFPDGLGLQLPDWPMPLDVLGGIWSARGWSVADKWSLLRTTSSWQMAGFRCATATTVTDLCRGLAPKVIQTLIEPLCVSALNTPPERSSGQVFLRVLKDSLLSGRGSSNLLLPRTDLSALFPDAAAAWLGQRGASLRPGCRVEQLELLSPAQAPSQWRVNDEAFDAVLWATSPSVASQLLGQARGEAAPALQAWALTASQLQHEGIATVYLQAGSTRLPQPMLALRSSAECPAQFVFDRGQLDGPAGLLAFVVSASTDERAVLQGKVLQQAQAHLGGLLRGSSPVLVQTVLEKRATFACTPGLQRPAQHIAPGLLACGDYVDGPYPATLEGAVQSGKSAALALA</sequence>
<dbReference type="InterPro" id="IPR050464">
    <property type="entry name" value="Zeta_carotene_desat/Oxidored"/>
</dbReference>
<evidence type="ECO:0000259" key="1">
    <source>
        <dbReference type="Pfam" id="PF01593"/>
    </source>
</evidence>
<dbReference type="SUPFAM" id="SSF51905">
    <property type="entry name" value="FAD/NAD(P)-binding domain"/>
    <property type="match status" value="1"/>
</dbReference>
<dbReference type="AlphaFoldDB" id="A0A3E1RHU5"/>
<dbReference type="InterPro" id="IPR036188">
    <property type="entry name" value="FAD/NAD-bd_sf"/>
</dbReference>
<dbReference type="PANTHER" id="PTHR42923:SF47">
    <property type="entry name" value="BLR3003 PROTEIN"/>
    <property type="match status" value="1"/>
</dbReference>
<dbReference type="Gene3D" id="3.50.50.60">
    <property type="entry name" value="FAD/NAD(P)-binding domain"/>
    <property type="match status" value="1"/>
</dbReference>
<dbReference type="InterPro" id="IPR017830">
    <property type="entry name" value="SQase_HpnE"/>
</dbReference>
<feature type="domain" description="Amine oxidase" evidence="1">
    <location>
        <begin position="11"/>
        <end position="430"/>
    </location>
</feature>
<organism evidence="2 3">
    <name type="scientific">Rhodoferax lacus</name>
    <dbReference type="NCBI Taxonomy" id="2184758"/>
    <lineage>
        <taxon>Bacteria</taxon>
        <taxon>Pseudomonadati</taxon>
        <taxon>Pseudomonadota</taxon>
        <taxon>Betaproteobacteria</taxon>
        <taxon>Burkholderiales</taxon>
        <taxon>Comamonadaceae</taxon>
        <taxon>Rhodoferax</taxon>
    </lineage>
</organism>
<dbReference type="Gene3D" id="3.90.660.20">
    <property type="entry name" value="Protoporphyrinogen oxidase, mitochondrial, domain 2"/>
    <property type="match status" value="1"/>
</dbReference>
<proteinExistence type="predicted"/>
<protein>
    <submittedName>
        <fullName evidence="2">Desaturase</fullName>
    </submittedName>
</protein>
<accession>A0A3E1RHU5</accession>
<keyword evidence="3" id="KW-1185">Reference proteome</keyword>
<dbReference type="NCBIfam" id="TIGR03467">
    <property type="entry name" value="HpnE"/>
    <property type="match status" value="1"/>
</dbReference>
<name>A0A3E1RHU5_9BURK</name>
<dbReference type="RefSeq" id="WP_117174078.1">
    <property type="nucleotide sequence ID" value="NZ_QFZK01000001.1"/>
</dbReference>
<comment type="caution">
    <text evidence="2">The sequence shown here is derived from an EMBL/GenBank/DDBJ whole genome shotgun (WGS) entry which is preliminary data.</text>
</comment>